<dbReference type="OrthoDB" id="8590098at2"/>
<protein>
    <submittedName>
        <fullName evidence="1">Protein of uncharacterized function (DUF3156)</fullName>
    </submittedName>
</protein>
<gene>
    <name evidence="1" type="ORF">NCTC12026_00793</name>
</gene>
<sequence>MSLYVTLPKYSWWQKLTQKRLPAGYQAGLTLNRIEKDITPYPCEWRTPGELLIHLPQGLTVQVTERVKTLFMAFIVHSRFAISGQCNETLVARIDVKTAGTTRKKQVHYTSKQVDGQMFINQLNQYPVIQQTLEELDFTHCSIEIQDGVWRCEIEPFTASEMVSRLPAARRYLRLTQLQRHRLLSALQLIHQLINKNDLSNNAQ</sequence>
<dbReference type="EMBL" id="UGUA01000002">
    <property type="protein sequence ID" value="SUC34452.1"/>
    <property type="molecule type" value="Genomic_DNA"/>
</dbReference>
<organism evidence="1 2">
    <name type="scientific">Providencia rustigianii</name>
    <dbReference type="NCBI Taxonomy" id="158850"/>
    <lineage>
        <taxon>Bacteria</taxon>
        <taxon>Pseudomonadati</taxon>
        <taxon>Pseudomonadota</taxon>
        <taxon>Gammaproteobacteria</taxon>
        <taxon>Enterobacterales</taxon>
        <taxon>Morganellaceae</taxon>
        <taxon>Providencia</taxon>
    </lineage>
</organism>
<evidence type="ECO:0000313" key="2">
    <source>
        <dbReference type="Proteomes" id="UP000255129"/>
    </source>
</evidence>
<proteinExistence type="predicted"/>
<evidence type="ECO:0000313" key="1">
    <source>
        <dbReference type="EMBL" id="SUC34452.1"/>
    </source>
</evidence>
<reference evidence="1 2" key="1">
    <citation type="submission" date="2018-06" db="EMBL/GenBank/DDBJ databases">
        <authorList>
            <consortium name="Pathogen Informatics"/>
            <person name="Doyle S."/>
        </authorList>
    </citation>
    <scope>NUCLEOTIDE SEQUENCE [LARGE SCALE GENOMIC DNA]</scope>
    <source>
        <strain evidence="1 2">NCTC12026</strain>
    </source>
</reference>
<accession>A0A379G0Q2</accession>
<dbReference type="InterPro" id="IPR021500">
    <property type="entry name" value="DUF3156"/>
</dbReference>
<dbReference type="AlphaFoldDB" id="A0A379G0Q2"/>
<dbReference type="RefSeq" id="WP_112836129.1">
    <property type="nucleotide sequence ID" value="NZ_AP018946.1"/>
</dbReference>
<name>A0A379G0Q2_9GAMM</name>
<dbReference type="Pfam" id="PF11354">
    <property type="entry name" value="DUF3156"/>
    <property type="match status" value="1"/>
</dbReference>
<dbReference type="Proteomes" id="UP000255129">
    <property type="component" value="Unassembled WGS sequence"/>
</dbReference>